<name>A0A9W8HXK2_9FUNG</name>
<reference evidence="1" key="1">
    <citation type="submission" date="2022-07" db="EMBL/GenBank/DDBJ databases">
        <title>Phylogenomic reconstructions and comparative analyses of Kickxellomycotina fungi.</title>
        <authorList>
            <person name="Reynolds N.K."/>
            <person name="Stajich J.E."/>
            <person name="Barry K."/>
            <person name="Grigoriev I.V."/>
            <person name="Crous P."/>
            <person name="Smith M.E."/>
        </authorList>
    </citation>
    <scope>NUCLEOTIDE SEQUENCE</scope>
    <source>
        <strain evidence="1">NRRL 1565</strain>
    </source>
</reference>
<evidence type="ECO:0000313" key="1">
    <source>
        <dbReference type="EMBL" id="KAJ2807268.1"/>
    </source>
</evidence>
<dbReference type="GO" id="GO:0042720">
    <property type="term" value="C:mitochondrial inner membrane peptidase complex"/>
    <property type="evidence" value="ECO:0007669"/>
    <property type="project" value="InterPro"/>
</dbReference>
<accession>A0A9W8HXK2</accession>
<dbReference type="OrthoDB" id="3983163at2759"/>
<protein>
    <submittedName>
        <fullName evidence="1">Uncharacterized protein</fullName>
    </submittedName>
</protein>
<dbReference type="AlphaFoldDB" id="A0A9W8HXK2"/>
<evidence type="ECO:0000313" key="2">
    <source>
        <dbReference type="Proteomes" id="UP001140094"/>
    </source>
</evidence>
<keyword evidence="2" id="KW-1185">Reference proteome</keyword>
<dbReference type="Pfam" id="PF11093">
    <property type="entry name" value="Mitochondr_Som1"/>
    <property type="match status" value="1"/>
</dbReference>
<dbReference type="InterPro" id="IPR024645">
    <property type="entry name" value="Mitochondr_Som1"/>
</dbReference>
<comment type="caution">
    <text evidence="1">The sequence shown here is derived from an EMBL/GenBank/DDBJ whole genome shotgun (WGS) entry which is preliminary data.</text>
</comment>
<organism evidence="1 2">
    <name type="scientific">Coemansia guatemalensis</name>
    <dbReference type="NCBI Taxonomy" id="2761395"/>
    <lineage>
        <taxon>Eukaryota</taxon>
        <taxon>Fungi</taxon>
        <taxon>Fungi incertae sedis</taxon>
        <taxon>Zoopagomycota</taxon>
        <taxon>Kickxellomycotina</taxon>
        <taxon>Kickxellomycetes</taxon>
        <taxon>Kickxellales</taxon>
        <taxon>Kickxellaceae</taxon>
        <taxon>Coemansia</taxon>
    </lineage>
</organism>
<proteinExistence type="predicted"/>
<dbReference type="Proteomes" id="UP001140094">
    <property type="component" value="Unassembled WGS sequence"/>
</dbReference>
<sequence length="80" mass="9017">MRSSSEDKKEIAAECVLAKITQYECTKGKNIVCKPIERLFKRCPGLPSVELISAGDRFIDIRTHEDIAEWRGAHGRSKAK</sequence>
<gene>
    <name evidence="1" type="ORF">H4R20_001356</name>
</gene>
<dbReference type="EMBL" id="JANBUO010000124">
    <property type="protein sequence ID" value="KAJ2807268.1"/>
    <property type="molecule type" value="Genomic_DNA"/>
</dbReference>